<evidence type="ECO:0000259" key="6">
    <source>
        <dbReference type="PROSITE" id="PS51007"/>
    </source>
</evidence>
<dbReference type="RefSeq" id="WP_093094660.1">
    <property type="nucleotide sequence ID" value="NZ_FOTQ01000006.1"/>
</dbReference>
<keyword evidence="1 4" id="KW-0349">Heme</keyword>
<feature type="signal peptide" evidence="5">
    <location>
        <begin position="1"/>
        <end position="19"/>
    </location>
</feature>
<dbReference type="GO" id="GO:0046872">
    <property type="term" value="F:metal ion binding"/>
    <property type="evidence" value="ECO:0007669"/>
    <property type="project" value="UniProtKB-KW"/>
</dbReference>
<dbReference type="AlphaFoldDB" id="A0A1I4Q7F0"/>
<dbReference type="InterPro" id="IPR009056">
    <property type="entry name" value="Cyt_c-like_dom"/>
</dbReference>
<evidence type="ECO:0000313" key="7">
    <source>
        <dbReference type="EMBL" id="SFM35553.1"/>
    </source>
</evidence>
<evidence type="ECO:0000313" key="8">
    <source>
        <dbReference type="Proteomes" id="UP000199144"/>
    </source>
</evidence>
<keyword evidence="8" id="KW-1185">Reference proteome</keyword>
<evidence type="ECO:0000256" key="4">
    <source>
        <dbReference type="PROSITE-ProRule" id="PRU00433"/>
    </source>
</evidence>
<dbReference type="STRING" id="254406.SAMN04488042_106205"/>
<keyword evidence="3 4" id="KW-0408">Iron</keyword>
<gene>
    <name evidence="7" type="ORF">SAMN04488042_106205</name>
</gene>
<evidence type="ECO:0000256" key="2">
    <source>
        <dbReference type="ARBA" id="ARBA00022723"/>
    </source>
</evidence>
<dbReference type="SUPFAM" id="SSF46626">
    <property type="entry name" value="Cytochrome c"/>
    <property type="match status" value="1"/>
</dbReference>
<organism evidence="7 8">
    <name type="scientific">Shimia aestuarii</name>
    <dbReference type="NCBI Taxonomy" id="254406"/>
    <lineage>
        <taxon>Bacteria</taxon>
        <taxon>Pseudomonadati</taxon>
        <taxon>Pseudomonadota</taxon>
        <taxon>Alphaproteobacteria</taxon>
        <taxon>Rhodobacterales</taxon>
        <taxon>Roseobacteraceae</taxon>
    </lineage>
</organism>
<dbReference type="Proteomes" id="UP000199144">
    <property type="component" value="Unassembled WGS sequence"/>
</dbReference>
<feature type="domain" description="Cytochrome c" evidence="6">
    <location>
        <begin position="142"/>
        <end position="240"/>
    </location>
</feature>
<dbReference type="EMBL" id="FOTQ01000006">
    <property type="protein sequence ID" value="SFM35553.1"/>
    <property type="molecule type" value="Genomic_DNA"/>
</dbReference>
<keyword evidence="2 4" id="KW-0479">Metal-binding</keyword>
<dbReference type="OrthoDB" id="7365807at2"/>
<sequence length="251" mass="27641">MAHWFRMSILALIASFSWAGQGGTNERIFTMSAAPEIVESGLLQFILPRFSLKTQVRITLVQAGEAADVRLGEHGKPVFSRFGRIWRMQVHNSGHGGVQKFSDWIASDVGRSTIIAFTVEGSQAFSIPEEEQVEAVAITMDGNVDMGREVSQRMCGRCHVVVAEDRMNAIGSTPSFFALRGLPDWNERFAAFYALNPHPAFTQVAEVTPPFAQDRPSPIVPLEMTLEQVEAVLAYVSLLKPADLGAPLEHQ</sequence>
<keyword evidence="5" id="KW-0732">Signal</keyword>
<dbReference type="PROSITE" id="PS51007">
    <property type="entry name" value="CYTC"/>
    <property type="match status" value="1"/>
</dbReference>
<accession>A0A1I4Q7F0</accession>
<evidence type="ECO:0000256" key="3">
    <source>
        <dbReference type="ARBA" id="ARBA00023004"/>
    </source>
</evidence>
<dbReference type="GO" id="GO:0020037">
    <property type="term" value="F:heme binding"/>
    <property type="evidence" value="ECO:0007669"/>
    <property type="project" value="InterPro"/>
</dbReference>
<name>A0A1I4Q7F0_9RHOB</name>
<reference evidence="7 8" key="1">
    <citation type="submission" date="2016-10" db="EMBL/GenBank/DDBJ databases">
        <authorList>
            <person name="de Groot N.N."/>
        </authorList>
    </citation>
    <scope>NUCLEOTIDE SEQUENCE [LARGE SCALE GENOMIC DNA]</scope>
    <source>
        <strain evidence="7 8">DSM 15283</strain>
    </source>
</reference>
<evidence type="ECO:0000256" key="5">
    <source>
        <dbReference type="SAM" id="SignalP"/>
    </source>
</evidence>
<protein>
    <recommendedName>
        <fullName evidence="6">Cytochrome c domain-containing protein</fullName>
    </recommendedName>
</protein>
<evidence type="ECO:0000256" key="1">
    <source>
        <dbReference type="ARBA" id="ARBA00022617"/>
    </source>
</evidence>
<dbReference type="GO" id="GO:0009055">
    <property type="term" value="F:electron transfer activity"/>
    <property type="evidence" value="ECO:0007669"/>
    <property type="project" value="InterPro"/>
</dbReference>
<feature type="chain" id="PRO_5011499024" description="Cytochrome c domain-containing protein" evidence="5">
    <location>
        <begin position="20"/>
        <end position="251"/>
    </location>
</feature>
<proteinExistence type="predicted"/>
<dbReference type="InterPro" id="IPR036909">
    <property type="entry name" value="Cyt_c-like_dom_sf"/>
</dbReference>